<dbReference type="Pfam" id="PF02082">
    <property type="entry name" value="Rrf2"/>
    <property type="match status" value="1"/>
</dbReference>
<evidence type="ECO:0000313" key="3">
    <source>
        <dbReference type="Proteomes" id="UP000812844"/>
    </source>
</evidence>
<accession>A0ABS6W8T8</accession>
<protein>
    <submittedName>
        <fullName evidence="2">Rrf2 family transcriptional regulator</fullName>
    </submittedName>
</protein>
<dbReference type="PROSITE" id="PS51197">
    <property type="entry name" value="HTH_RRF2_2"/>
    <property type="match status" value="1"/>
</dbReference>
<feature type="compositionally biased region" description="Low complexity" evidence="1">
    <location>
        <begin position="189"/>
        <end position="228"/>
    </location>
</feature>
<proteinExistence type="predicted"/>
<sequence>MAYPTRLSDAIHILLYVHVNAGDDLSSAAIADSVSTHPSYVRQLMSALRKGGLLDCSRGQATPTLTRPVGDISLLDVYRAVEGGRPLLHRDADTNPECSMGMCIQTAVRSCFDEIQEAAERAMASISLEDVMTRFRCEGECHCDPRRCPCGGRCGSPTCGAPAGGGAAGHAAPASCCGAADATGCAGAARTAGRQGGPDTADPPDAADGTAAADAADMMDAASPDVADGTNTTTMMTPAGETPADGRA</sequence>
<name>A0ABS6W8T8_9BIFI</name>
<organism evidence="2 3">
    <name type="scientific">Bifidobacterium phasiani</name>
    <dbReference type="NCBI Taxonomy" id="2834431"/>
    <lineage>
        <taxon>Bacteria</taxon>
        <taxon>Bacillati</taxon>
        <taxon>Actinomycetota</taxon>
        <taxon>Actinomycetes</taxon>
        <taxon>Bifidobacteriales</taxon>
        <taxon>Bifidobacteriaceae</taxon>
        <taxon>Bifidobacterium</taxon>
    </lineage>
</organism>
<dbReference type="EMBL" id="JAHBBD010000011">
    <property type="protein sequence ID" value="MBW3082918.1"/>
    <property type="molecule type" value="Genomic_DNA"/>
</dbReference>
<feature type="region of interest" description="Disordered" evidence="1">
    <location>
        <begin position="189"/>
        <end position="248"/>
    </location>
</feature>
<dbReference type="Proteomes" id="UP000812844">
    <property type="component" value="Unassembled WGS sequence"/>
</dbReference>
<dbReference type="InterPro" id="IPR000944">
    <property type="entry name" value="Tscrpt_reg_Rrf2"/>
</dbReference>
<comment type="caution">
    <text evidence="2">The sequence shown here is derived from an EMBL/GenBank/DDBJ whole genome shotgun (WGS) entry which is preliminary data.</text>
</comment>
<evidence type="ECO:0000256" key="1">
    <source>
        <dbReference type="SAM" id="MobiDB-lite"/>
    </source>
</evidence>
<dbReference type="PANTHER" id="PTHR33221:SF15">
    <property type="entry name" value="HTH-TYPE TRANSCRIPTIONAL REGULATOR YWGB-RELATED"/>
    <property type="match status" value="1"/>
</dbReference>
<gene>
    <name evidence="2" type="ORF">KIH73_05960</name>
</gene>
<reference evidence="2 3" key="1">
    <citation type="submission" date="2021-05" db="EMBL/GenBank/DDBJ databases">
        <title>Phylogenetic classification of ten novel species belonging to the genus Bifidobacterium comprising B. colchicus sp. nov., B. abeli sp. nov., B. bicoloris sp. nov., B. guerezis sp. nov., B. rosaliae sp. nov., B. santillanensis sp. nov., B. argentati sp. nov., B. amazzoni sp. nov., B. pluviali sp. nov., and B. pinnaculum sp. nov.</title>
        <authorList>
            <person name="Lugli G.A."/>
            <person name="Ruiz Garcia L."/>
            <person name="Margolles A."/>
            <person name="Ventura M."/>
        </authorList>
    </citation>
    <scope>NUCLEOTIDE SEQUENCE [LARGE SCALE GENOMIC DNA]</scope>
    <source>
        <strain evidence="2 3">6T3</strain>
    </source>
</reference>
<evidence type="ECO:0000313" key="2">
    <source>
        <dbReference type="EMBL" id="MBW3082918.1"/>
    </source>
</evidence>
<keyword evidence="3" id="KW-1185">Reference proteome</keyword>
<dbReference type="PANTHER" id="PTHR33221">
    <property type="entry name" value="WINGED HELIX-TURN-HELIX TRANSCRIPTIONAL REGULATOR, RRF2 FAMILY"/>
    <property type="match status" value="1"/>
</dbReference>
<dbReference type="RefSeq" id="WP_219081537.1">
    <property type="nucleotide sequence ID" value="NZ_JAHBBD010000011.1"/>
</dbReference>